<dbReference type="Proteomes" id="UP000326289">
    <property type="component" value="Unassembled WGS sequence"/>
</dbReference>
<dbReference type="PANTHER" id="PTHR35391:SF5">
    <property type="entry name" value="DUF6590 DOMAIN-CONTAINING PROTEIN"/>
    <property type="match status" value="1"/>
</dbReference>
<evidence type="ECO:0000256" key="1">
    <source>
        <dbReference type="SAM" id="MobiDB-lite"/>
    </source>
</evidence>
<evidence type="ECO:0000313" key="4">
    <source>
        <dbReference type="Proteomes" id="UP000326289"/>
    </source>
</evidence>
<feature type="compositionally biased region" description="Polar residues" evidence="1">
    <location>
        <begin position="33"/>
        <end position="63"/>
    </location>
</feature>
<dbReference type="PANTHER" id="PTHR35391">
    <property type="entry name" value="C2H2-TYPE DOMAIN-CONTAINING PROTEIN-RELATED"/>
    <property type="match status" value="1"/>
</dbReference>
<evidence type="ECO:0000313" key="3">
    <source>
        <dbReference type="EMBL" id="KAB8266696.1"/>
    </source>
</evidence>
<feature type="region of interest" description="Disordered" evidence="1">
    <location>
        <begin position="1"/>
        <end position="89"/>
    </location>
</feature>
<organism evidence="3 4">
    <name type="scientific">Aspergillus minisclerotigenes</name>
    <dbReference type="NCBI Taxonomy" id="656917"/>
    <lineage>
        <taxon>Eukaryota</taxon>
        <taxon>Fungi</taxon>
        <taxon>Dikarya</taxon>
        <taxon>Ascomycota</taxon>
        <taxon>Pezizomycotina</taxon>
        <taxon>Eurotiomycetes</taxon>
        <taxon>Eurotiomycetidae</taxon>
        <taxon>Eurotiales</taxon>
        <taxon>Aspergillaceae</taxon>
        <taxon>Aspergillus</taxon>
        <taxon>Aspergillus subgen. Circumdati</taxon>
    </lineage>
</organism>
<dbReference type="AlphaFoldDB" id="A0A5N6IJZ7"/>
<keyword evidence="4" id="KW-1185">Reference proteome</keyword>
<sequence>MASERDPRREPNRRRQSGASAFPRGGRDLNDQVLATSSQQPGTRHPSGNYTLQQGQFMSQPQSAHARMSHTGHIPSSLTSHGTGRGRGAYFGSPPHPQSVNDVTHALSNAKIGPSPDYTRGTNGYTPAANATSVFAVVWHEGMGNAAPLKGGTKSLATKSLASDRELMTVGKFGTKIYTDIRRMVVFKEQAQCAWCFPVHTYGRLGVAKASVDPSKHAIIYMNGAQPKSGPNEPRMTKEPLEVTPEPYQKLHAMSRLNFGKIYTVEHNQKVLPVGKISEESMAKFHSYAKRETELGY</sequence>
<dbReference type="Pfam" id="PF20233">
    <property type="entry name" value="DUF6590"/>
    <property type="match status" value="1"/>
</dbReference>
<evidence type="ECO:0000259" key="2">
    <source>
        <dbReference type="Pfam" id="PF20233"/>
    </source>
</evidence>
<gene>
    <name evidence="3" type="ORF">BDV30DRAFT_247404</name>
</gene>
<feature type="compositionally biased region" description="Basic and acidic residues" evidence="1">
    <location>
        <begin position="1"/>
        <end position="10"/>
    </location>
</feature>
<dbReference type="EMBL" id="ML732942">
    <property type="protein sequence ID" value="KAB8266696.1"/>
    <property type="molecule type" value="Genomic_DNA"/>
</dbReference>
<accession>A0A5N6IJZ7</accession>
<name>A0A5N6IJZ7_9EURO</name>
<protein>
    <recommendedName>
        <fullName evidence="2">DUF6590 domain-containing protein</fullName>
    </recommendedName>
</protein>
<proteinExistence type="predicted"/>
<reference evidence="3 4" key="1">
    <citation type="submission" date="2019-04" db="EMBL/GenBank/DDBJ databases">
        <title>Fungal friends and foes A comparative genomics study of 23 Aspergillus species from section Flavi.</title>
        <authorList>
            <consortium name="DOE Joint Genome Institute"/>
            <person name="Kjaerbolling I."/>
            <person name="Vesth T.C."/>
            <person name="Frisvad J.C."/>
            <person name="Nybo J.L."/>
            <person name="Theobald S."/>
            <person name="Kildgaard S."/>
            <person name="Petersen T.I."/>
            <person name="Kuo A."/>
            <person name="Sato A."/>
            <person name="Lyhne E.K."/>
            <person name="Kogle M.E."/>
            <person name="Wiebenga A."/>
            <person name="Kun R.S."/>
            <person name="Lubbers R.J."/>
            <person name="Makela M.R."/>
            <person name="Barry K."/>
            <person name="Chovatia M."/>
            <person name="Clum A."/>
            <person name="Daum C."/>
            <person name="Haridas S."/>
            <person name="He G."/>
            <person name="LaButti K."/>
            <person name="Lipzen A."/>
            <person name="Mondo S."/>
            <person name="Pangilinan J."/>
            <person name="Riley R."/>
            <person name="Salamov A."/>
            <person name="Simmons B.A."/>
            <person name="Magnuson J.K."/>
            <person name="Henrissat B."/>
            <person name="Mortensen U.H."/>
            <person name="Larsen T.O."/>
            <person name="De vries R.P."/>
            <person name="Grigoriev I.V."/>
            <person name="Machida M."/>
            <person name="Baker S.E."/>
            <person name="Andersen M.R."/>
        </authorList>
    </citation>
    <scope>NUCLEOTIDE SEQUENCE [LARGE SCALE GENOMIC DNA]</scope>
    <source>
        <strain evidence="3 4">CBS 117635</strain>
    </source>
</reference>
<feature type="domain" description="DUF6590" evidence="2">
    <location>
        <begin position="134"/>
        <end position="286"/>
    </location>
</feature>
<dbReference type="InterPro" id="IPR046497">
    <property type="entry name" value="DUF6590"/>
</dbReference>